<sequence length="246" mass="27733">MDLATENRIAAILLREAAELRRKADEEGALAYLCKPTIRGRPNSRFLKATVLGIQQANRAVEVNEMWRLRQKELGVDDRKERRSGNENSSPRSLRGVTTSRINGKRHSDCGSISIASCSSKNRDTKDYYLRDEGLQVDEVHEFLHSRPKRGRGAVGARMDETGPYPAACSDHESNPSGGSELRDRPMIGPKKPLWLNSSESSDDEDMMKVSKKGKPDKYHSSKHKSKSKSRDKGRKVHSERHKSHK</sequence>
<name>A0A484KA98_9ASTE</name>
<accession>A0A484KA98</accession>
<protein>
    <submittedName>
        <fullName evidence="2">Uncharacterized protein</fullName>
    </submittedName>
</protein>
<organism evidence="2 3">
    <name type="scientific">Cuscuta campestris</name>
    <dbReference type="NCBI Taxonomy" id="132261"/>
    <lineage>
        <taxon>Eukaryota</taxon>
        <taxon>Viridiplantae</taxon>
        <taxon>Streptophyta</taxon>
        <taxon>Embryophyta</taxon>
        <taxon>Tracheophyta</taxon>
        <taxon>Spermatophyta</taxon>
        <taxon>Magnoliopsida</taxon>
        <taxon>eudicotyledons</taxon>
        <taxon>Gunneridae</taxon>
        <taxon>Pentapetalae</taxon>
        <taxon>asterids</taxon>
        <taxon>lamiids</taxon>
        <taxon>Solanales</taxon>
        <taxon>Convolvulaceae</taxon>
        <taxon>Cuscuteae</taxon>
        <taxon>Cuscuta</taxon>
        <taxon>Cuscuta subgen. Grammica</taxon>
        <taxon>Cuscuta sect. Cleistogrammica</taxon>
    </lineage>
</organism>
<evidence type="ECO:0000256" key="1">
    <source>
        <dbReference type="SAM" id="MobiDB-lite"/>
    </source>
</evidence>
<dbReference type="PANTHER" id="PTHR34684">
    <property type="entry name" value="OS08G0192200 PROTEIN"/>
    <property type="match status" value="1"/>
</dbReference>
<gene>
    <name evidence="2" type="ORF">CCAM_LOCUS878</name>
</gene>
<evidence type="ECO:0000313" key="2">
    <source>
        <dbReference type="EMBL" id="VFQ59102.1"/>
    </source>
</evidence>
<feature type="region of interest" description="Disordered" evidence="1">
    <location>
        <begin position="76"/>
        <end position="105"/>
    </location>
</feature>
<proteinExistence type="predicted"/>
<reference evidence="2 3" key="1">
    <citation type="submission" date="2018-04" db="EMBL/GenBank/DDBJ databases">
        <authorList>
            <person name="Vogel A."/>
        </authorList>
    </citation>
    <scope>NUCLEOTIDE SEQUENCE [LARGE SCALE GENOMIC DNA]</scope>
</reference>
<dbReference type="Proteomes" id="UP000595140">
    <property type="component" value="Unassembled WGS sequence"/>
</dbReference>
<feature type="compositionally biased region" description="Polar residues" evidence="1">
    <location>
        <begin position="86"/>
        <end position="102"/>
    </location>
</feature>
<feature type="region of interest" description="Disordered" evidence="1">
    <location>
        <begin position="146"/>
        <end position="246"/>
    </location>
</feature>
<dbReference type="AlphaFoldDB" id="A0A484KA98"/>
<feature type="compositionally biased region" description="Basic residues" evidence="1">
    <location>
        <begin position="221"/>
        <end position="246"/>
    </location>
</feature>
<dbReference type="OrthoDB" id="552995at2759"/>
<keyword evidence="3" id="KW-1185">Reference proteome</keyword>
<dbReference type="EMBL" id="OOIL02000002">
    <property type="protein sequence ID" value="VFQ59102.1"/>
    <property type="molecule type" value="Genomic_DNA"/>
</dbReference>
<evidence type="ECO:0000313" key="3">
    <source>
        <dbReference type="Proteomes" id="UP000595140"/>
    </source>
</evidence>
<feature type="compositionally biased region" description="Basic and acidic residues" evidence="1">
    <location>
        <begin position="76"/>
        <end position="85"/>
    </location>
</feature>
<dbReference type="PANTHER" id="PTHR34684:SF1">
    <property type="entry name" value="OS08G0192200 PROTEIN"/>
    <property type="match status" value="1"/>
</dbReference>